<gene>
    <name evidence="1" type="ORF">EVG20_g10882</name>
</gene>
<dbReference type="AlphaFoldDB" id="A0A4Y9XQN2"/>
<accession>A0A4Y9XQN2</accession>
<dbReference type="EMBL" id="SEOQ01001459">
    <property type="protein sequence ID" value="TFY51687.1"/>
    <property type="molecule type" value="Genomic_DNA"/>
</dbReference>
<dbReference type="OrthoDB" id="2742797at2759"/>
<evidence type="ECO:0000313" key="2">
    <source>
        <dbReference type="Proteomes" id="UP000298327"/>
    </source>
</evidence>
<sequence length="86" mass="9457">MATQNPTPRLHPNGKRKIRICDVEDVYGYIGELTPQCYGRNKGWNSLVTPEEVDAASDQLDAQGVYEEAMTGFGVLDPGVHGYNSD</sequence>
<comment type="caution">
    <text evidence="1">The sequence shown here is derived from an EMBL/GenBank/DDBJ whole genome shotgun (WGS) entry which is preliminary data.</text>
</comment>
<organism evidence="1 2">
    <name type="scientific">Dentipellis fragilis</name>
    <dbReference type="NCBI Taxonomy" id="205917"/>
    <lineage>
        <taxon>Eukaryota</taxon>
        <taxon>Fungi</taxon>
        <taxon>Dikarya</taxon>
        <taxon>Basidiomycota</taxon>
        <taxon>Agaricomycotina</taxon>
        <taxon>Agaricomycetes</taxon>
        <taxon>Russulales</taxon>
        <taxon>Hericiaceae</taxon>
        <taxon>Dentipellis</taxon>
    </lineage>
</organism>
<dbReference type="Proteomes" id="UP000298327">
    <property type="component" value="Unassembled WGS sequence"/>
</dbReference>
<protein>
    <submittedName>
        <fullName evidence="1">Uncharacterized protein</fullName>
    </submittedName>
</protein>
<keyword evidence="2" id="KW-1185">Reference proteome</keyword>
<reference evidence="1 2" key="1">
    <citation type="submission" date="2019-02" db="EMBL/GenBank/DDBJ databases">
        <title>Genome sequencing of the rare red list fungi Dentipellis fragilis.</title>
        <authorList>
            <person name="Buettner E."/>
            <person name="Kellner H."/>
        </authorList>
    </citation>
    <scope>NUCLEOTIDE SEQUENCE [LARGE SCALE GENOMIC DNA]</scope>
    <source>
        <strain evidence="1 2">DSM 105465</strain>
    </source>
</reference>
<name>A0A4Y9XQN2_9AGAM</name>
<evidence type="ECO:0000313" key="1">
    <source>
        <dbReference type="EMBL" id="TFY51687.1"/>
    </source>
</evidence>
<proteinExistence type="predicted"/>